<dbReference type="STRING" id="246199.CUS_6910"/>
<sequence>MVFKKITAAVSALVLTAGMATALPKNASVPMVKANAASAYNYAEALQKSMFFYEVQQSGKLPEWNNVQWRGDSMVNEDGEETDFVKGGWFDAGDHFKFTLTNAYSAAMMGWGYIEYKDAVDKAGMGELYRNNLKWGLDYVMACDQGNGKMVGTIGDFEGGSTDHNIWCSAEVYLRKHHLNGGDWERPYDIIENASVAGISAAALAEGYLIFKDSDPTTAAQYLKHAKDLFAGADKIRDTKDRGGMGSMYPTSTWLDDCMYAALWLYKATGDTSYLKKVENEYIPNFPTESQSTNWKYSWGLCWDDTTQAAALLYAQITGKQEWVNHIDKHIRYWMGEADSNIKKFEGNITSDGLSHLTNWGSLRHATNTAWIAKLASDTIFKDDSAKVKKYNDWAESQMNYCLGDNDLGLCYVLGMGDKNPIAIHHRTASGIHDDHWNSLGQSSGGDEGWQTEYAHTLYGALIGGPDSQGNYDIEKIGVGQYEYTEVAIDYNAGYTAALCAMIDDHGGKPLSNFPAQETPKWAEWEVAAVLNGKGNSYTEIKAWAMNHTAWPARVAKDIEYRYYFDASEIFDAGLTIDDIKVEGKSQQYQAGQQGYATVTGPYVYAGDKSGNTLYASIKFEDGRAIQPTGQSEHRDEVQFRISIPDAVNGKPTTGAWDPTNDWSYKGGIATATDLKKADSLNQQMPMYVNGVHVWGTEPDGTKATKSDYTFTRGNGTVTPQPDPTPSVTYPTNIKVAYSEQYHQMRFTWDKVDGADKYGIAVYLAGKWRIQTSNITTNSYTSPKNMTPGMSYKVAIAARVNGKWDTVNAIKNAVKVTVK</sequence>
<protein>
    <submittedName>
        <fullName evidence="7">Putative endoglucanase G</fullName>
    </submittedName>
</protein>
<keyword evidence="1" id="KW-0378">Hydrolase</keyword>
<dbReference type="InterPro" id="IPR036966">
    <property type="entry name" value="CBM3_sf"/>
</dbReference>
<reference evidence="7 8" key="1">
    <citation type="submission" date="2011-02" db="EMBL/GenBank/DDBJ databases">
        <authorList>
            <person name="Nelson K.E."/>
            <person name="Sutton G."/>
            <person name="Torralba M."/>
            <person name="Durkin S."/>
            <person name="Harkins D."/>
            <person name="Montgomery R."/>
            <person name="Ziemer C."/>
            <person name="Klaassens E."/>
            <person name="Ocuiv P."/>
            <person name="Morrison M."/>
        </authorList>
    </citation>
    <scope>NUCLEOTIDE SEQUENCE [LARGE SCALE GENOMIC DNA]</scope>
    <source>
        <strain evidence="7 8">8</strain>
    </source>
</reference>
<dbReference type="GO" id="GO:0000272">
    <property type="term" value="P:polysaccharide catabolic process"/>
    <property type="evidence" value="ECO:0007669"/>
    <property type="project" value="UniProtKB-KW"/>
</dbReference>
<evidence type="ECO:0000256" key="4">
    <source>
        <dbReference type="ARBA" id="ARBA00023326"/>
    </source>
</evidence>
<name>E9SHH6_RUMAL</name>
<organism evidence="7 8">
    <name type="scientific">Ruminococcus albus 8</name>
    <dbReference type="NCBI Taxonomy" id="246199"/>
    <lineage>
        <taxon>Bacteria</taxon>
        <taxon>Bacillati</taxon>
        <taxon>Bacillota</taxon>
        <taxon>Clostridia</taxon>
        <taxon>Eubacteriales</taxon>
        <taxon>Oscillospiraceae</taxon>
        <taxon>Ruminococcus</taxon>
    </lineage>
</organism>
<evidence type="ECO:0000313" key="8">
    <source>
        <dbReference type="Proteomes" id="UP000004259"/>
    </source>
</evidence>
<dbReference type="PROSITE" id="PS51172">
    <property type="entry name" value="CBM3"/>
    <property type="match status" value="1"/>
</dbReference>
<feature type="domain" description="CBM3" evidence="6">
    <location>
        <begin position="520"/>
        <end position="700"/>
    </location>
</feature>
<feature type="signal peptide" evidence="5">
    <location>
        <begin position="1"/>
        <end position="22"/>
    </location>
</feature>
<evidence type="ECO:0000256" key="1">
    <source>
        <dbReference type="ARBA" id="ARBA00022801"/>
    </source>
</evidence>
<dbReference type="GO" id="GO:0030248">
    <property type="term" value="F:cellulose binding"/>
    <property type="evidence" value="ECO:0007669"/>
    <property type="project" value="InterPro"/>
</dbReference>
<accession>E9SHH6</accession>
<dbReference type="Proteomes" id="UP000004259">
    <property type="component" value="Unassembled WGS sequence"/>
</dbReference>
<dbReference type="SMART" id="SM01067">
    <property type="entry name" value="CBM_3"/>
    <property type="match status" value="1"/>
</dbReference>
<dbReference type="AlphaFoldDB" id="E9SHH6"/>
<comment type="caution">
    <text evidence="7">The sequence shown here is derived from an EMBL/GenBank/DDBJ whole genome shotgun (WGS) entry which is preliminary data.</text>
</comment>
<dbReference type="eggNOG" id="COG4124">
    <property type="taxonomic scope" value="Bacteria"/>
</dbReference>
<keyword evidence="8" id="KW-1185">Reference proteome</keyword>
<dbReference type="Pfam" id="PF00759">
    <property type="entry name" value="Glyco_hydro_9"/>
    <property type="match status" value="1"/>
</dbReference>
<proteinExistence type="predicted"/>
<evidence type="ECO:0000256" key="5">
    <source>
        <dbReference type="SAM" id="SignalP"/>
    </source>
</evidence>
<dbReference type="OrthoDB" id="2078139at2"/>
<dbReference type="InterPro" id="IPR008965">
    <property type="entry name" value="CBM2/CBM3_carb-bd_dom_sf"/>
</dbReference>
<dbReference type="SUPFAM" id="SSF49384">
    <property type="entry name" value="Carbohydrate-binding domain"/>
    <property type="match status" value="1"/>
</dbReference>
<dbReference type="PANTHER" id="PTHR22298">
    <property type="entry name" value="ENDO-1,4-BETA-GLUCANASE"/>
    <property type="match status" value="1"/>
</dbReference>
<dbReference type="RefSeq" id="WP_002853289.1">
    <property type="nucleotide sequence ID" value="NZ_ADKM02000134.1"/>
</dbReference>
<keyword evidence="3" id="KW-0326">Glycosidase</keyword>
<dbReference type="Gene3D" id="1.50.10.10">
    <property type="match status" value="1"/>
</dbReference>
<feature type="chain" id="PRO_5038805236" evidence="5">
    <location>
        <begin position="23"/>
        <end position="819"/>
    </location>
</feature>
<dbReference type="SUPFAM" id="SSF48208">
    <property type="entry name" value="Six-hairpin glycosidases"/>
    <property type="match status" value="1"/>
</dbReference>
<keyword evidence="2" id="KW-0119">Carbohydrate metabolism</keyword>
<dbReference type="GO" id="GO:0004553">
    <property type="term" value="F:hydrolase activity, hydrolyzing O-glycosyl compounds"/>
    <property type="evidence" value="ECO:0007669"/>
    <property type="project" value="InterPro"/>
</dbReference>
<keyword evidence="4" id="KW-0624">Polysaccharide degradation</keyword>
<dbReference type="eggNOG" id="COG5297">
    <property type="taxonomic scope" value="Bacteria"/>
</dbReference>
<evidence type="ECO:0000256" key="2">
    <source>
        <dbReference type="ARBA" id="ARBA00023277"/>
    </source>
</evidence>
<evidence type="ECO:0000259" key="6">
    <source>
        <dbReference type="PROSITE" id="PS51172"/>
    </source>
</evidence>
<gene>
    <name evidence="7" type="ORF">CUS_6910</name>
</gene>
<dbReference type="EMBL" id="ADKM02000134">
    <property type="protein sequence ID" value="EGC01162.1"/>
    <property type="molecule type" value="Genomic_DNA"/>
</dbReference>
<dbReference type="InterPro" id="IPR001956">
    <property type="entry name" value="CBM3"/>
</dbReference>
<dbReference type="InterPro" id="IPR012341">
    <property type="entry name" value="6hp_glycosidase-like_sf"/>
</dbReference>
<evidence type="ECO:0000313" key="7">
    <source>
        <dbReference type="EMBL" id="EGC01162.1"/>
    </source>
</evidence>
<keyword evidence="5" id="KW-0732">Signal</keyword>
<dbReference type="Pfam" id="PF00942">
    <property type="entry name" value="CBM_3"/>
    <property type="match status" value="1"/>
</dbReference>
<dbReference type="Gene3D" id="2.60.40.710">
    <property type="entry name" value="Endoglucanase-like"/>
    <property type="match status" value="1"/>
</dbReference>
<dbReference type="InterPro" id="IPR008928">
    <property type="entry name" value="6-hairpin_glycosidase_sf"/>
</dbReference>
<evidence type="ECO:0000256" key="3">
    <source>
        <dbReference type="ARBA" id="ARBA00023295"/>
    </source>
</evidence>
<dbReference type="InterPro" id="IPR001701">
    <property type="entry name" value="Glyco_hydro_9"/>
</dbReference>